<feature type="domain" description="Protein kinase" evidence="2">
    <location>
        <begin position="162"/>
        <end position="546"/>
    </location>
</feature>
<dbReference type="PANTHER" id="PTHR44167:SF24">
    <property type="entry name" value="SERINE_THREONINE-PROTEIN KINASE CHK2"/>
    <property type="match status" value="1"/>
</dbReference>
<dbReference type="PROSITE" id="PS50011">
    <property type="entry name" value="PROTEIN_KINASE_DOM"/>
    <property type="match status" value="1"/>
</dbReference>
<dbReference type="Gene3D" id="3.30.200.20">
    <property type="entry name" value="Phosphorylase Kinase, domain 1"/>
    <property type="match status" value="1"/>
</dbReference>
<dbReference type="AlphaFoldDB" id="X6NY65"/>
<dbReference type="SMART" id="SM00220">
    <property type="entry name" value="S_TKc"/>
    <property type="match status" value="1"/>
</dbReference>
<dbReference type="InterPro" id="IPR008266">
    <property type="entry name" value="Tyr_kinase_AS"/>
</dbReference>
<sequence length="556" mass="64546">MPATFLSFFQKPELKSNRMSKKGKGNKPVATNEHKKQKRGANTDIGTAFDMCDLENELEEHEQNTPTTPTKEQSDKAKPTLSTKMSEESWSKESEGMETKCDEKKTSKELDLTEQNKKDMTNETEIVVWERDRVKVSIWKQEMDLRCVKTKSGNHIFEPVFYHQESPNGTGYVLLRQYIYEKTLAATLQLPRNATQKKKCKKKKKKKRVNTCVVADQLNNQKVAVKVANKLYMEKKQSMTGTLIAEDFINEITILKKISRNKVQHPGLFLCAHIHTRFAKLINEWETVDHKYMAMEYCAGGDLFEYTQRVLHKCSSLQPRLPPPSSPSKACEPQLMKNNAVYGRFLLIQHLFAQMVSAVAYLHNMVEVCHMDISLENFMIVHETLQTTMPTLKLIDFGLAKDCSAKTQNMNSADKGKDKDKDKDKHESNARFLYNECVGKLKYQSPECYDCRHKEFQRYYDCRLNDTYCLGVCLFMLLFAQHPYERPSSRNDTHCIQLLRHGLMPFIQHRHYHHLVNVETVHLLDHLLTFPQNRFYINQICNHPFFTSCTMASSSH</sequence>
<dbReference type="Gene3D" id="1.10.510.10">
    <property type="entry name" value="Transferase(Phosphotransferase) domain 1"/>
    <property type="match status" value="1"/>
</dbReference>
<comment type="caution">
    <text evidence="3">The sequence shown here is derived from an EMBL/GenBank/DDBJ whole genome shotgun (WGS) entry which is preliminary data.</text>
</comment>
<dbReference type="SUPFAM" id="SSF56112">
    <property type="entry name" value="Protein kinase-like (PK-like)"/>
    <property type="match status" value="1"/>
</dbReference>
<evidence type="ECO:0000313" key="4">
    <source>
        <dbReference type="Proteomes" id="UP000023152"/>
    </source>
</evidence>
<gene>
    <name evidence="3" type="ORF">RFI_06883</name>
</gene>
<feature type="compositionally biased region" description="Basic and acidic residues" evidence="1">
    <location>
        <begin position="85"/>
        <end position="107"/>
    </location>
</feature>
<keyword evidence="3" id="KW-0808">Transferase</keyword>
<dbReference type="OrthoDB" id="541276at2759"/>
<evidence type="ECO:0000313" key="3">
    <source>
        <dbReference type="EMBL" id="ETO30237.1"/>
    </source>
</evidence>
<dbReference type="Proteomes" id="UP000023152">
    <property type="component" value="Unassembled WGS sequence"/>
</dbReference>
<dbReference type="EMBL" id="ASPP01005601">
    <property type="protein sequence ID" value="ETO30237.1"/>
    <property type="molecule type" value="Genomic_DNA"/>
</dbReference>
<keyword evidence="3" id="KW-0418">Kinase</keyword>
<name>X6NY65_RETFI</name>
<keyword evidence="4" id="KW-1185">Reference proteome</keyword>
<proteinExistence type="predicted"/>
<dbReference type="InterPro" id="IPR011009">
    <property type="entry name" value="Kinase-like_dom_sf"/>
</dbReference>
<dbReference type="PROSITE" id="PS00109">
    <property type="entry name" value="PROTEIN_KINASE_TYR"/>
    <property type="match status" value="1"/>
</dbReference>
<dbReference type="GO" id="GO:0005634">
    <property type="term" value="C:nucleus"/>
    <property type="evidence" value="ECO:0007669"/>
    <property type="project" value="TreeGrafter"/>
</dbReference>
<dbReference type="InterPro" id="IPR000719">
    <property type="entry name" value="Prot_kinase_dom"/>
</dbReference>
<reference evidence="3 4" key="1">
    <citation type="journal article" date="2013" name="Curr. Biol.">
        <title>The Genome of the Foraminiferan Reticulomyxa filosa.</title>
        <authorList>
            <person name="Glockner G."/>
            <person name="Hulsmann N."/>
            <person name="Schleicher M."/>
            <person name="Noegel A.A."/>
            <person name="Eichinger L."/>
            <person name="Gallinger C."/>
            <person name="Pawlowski J."/>
            <person name="Sierra R."/>
            <person name="Euteneuer U."/>
            <person name="Pillet L."/>
            <person name="Moustafa A."/>
            <person name="Platzer M."/>
            <person name="Groth M."/>
            <person name="Szafranski K."/>
            <person name="Schliwa M."/>
        </authorList>
    </citation>
    <scope>NUCLEOTIDE SEQUENCE [LARGE SCALE GENOMIC DNA]</scope>
</reference>
<dbReference type="GO" id="GO:0004674">
    <property type="term" value="F:protein serine/threonine kinase activity"/>
    <property type="evidence" value="ECO:0007669"/>
    <property type="project" value="TreeGrafter"/>
</dbReference>
<dbReference type="Pfam" id="PF00069">
    <property type="entry name" value="Pkinase"/>
    <property type="match status" value="1"/>
</dbReference>
<organism evidence="3 4">
    <name type="scientific">Reticulomyxa filosa</name>
    <dbReference type="NCBI Taxonomy" id="46433"/>
    <lineage>
        <taxon>Eukaryota</taxon>
        <taxon>Sar</taxon>
        <taxon>Rhizaria</taxon>
        <taxon>Retaria</taxon>
        <taxon>Foraminifera</taxon>
        <taxon>Monothalamids</taxon>
        <taxon>Reticulomyxidae</taxon>
        <taxon>Reticulomyxa</taxon>
    </lineage>
</organism>
<evidence type="ECO:0000256" key="1">
    <source>
        <dbReference type="SAM" id="MobiDB-lite"/>
    </source>
</evidence>
<dbReference type="GO" id="GO:0005737">
    <property type="term" value="C:cytoplasm"/>
    <property type="evidence" value="ECO:0007669"/>
    <property type="project" value="TreeGrafter"/>
</dbReference>
<feature type="region of interest" description="Disordered" evidence="1">
    <location>
        <begin position="1"/>
        <end position="107"/>
    </location>
</feature>
<dbReference type="PANTHER" id="PTHR44167">
    <property type="entry name" value="OVARIAN-SPECIFIC SERINE/THREONINE-PROTEIN KINASE LOK-RELATED"/>
    <property type="match status" value="1"/>
</dbReference>
<evidence type="ECO:0000259" key="2">
    <source>
        <dbReference type="PROSITE" id="PS50011"/>
    </source>
</evidence>
<accession>X6NY65</accession>
<dbReference type="GO" id="GO:0044773">
    <property type="term" value="P:mitotic DNA damage checkpoint signaling"/>
    <property type="evidence" value="ECO:0007669"/>
    <property type="project" value="TreeGrafter"/>
</dbReference>
<protein>
    <submittedName>
        <fullName evidence="3">Protein kinase domain containing protein</fullName>
    </submittedName>
</protein>
<dbReference type="GO" id="GO:0005524">
    <property type="term" value="F:ATP binding"/>
    <property type="evidence" value="ECO:0007669"/>
    <property type="project" value="InterPro"/>
</dbReference>